<evidence type="ECO:0000313" key="2">
    <source>
        <dbReference type="Proteomes" id="UP001152888"/>
    </source>
</evidence>
<evidence type="ECO:0000313" key="1">
    <source>
        <dbReference type="EMBL" id="CAH1953865.1"/>
    </source>
</evidence>
<accession>A0A9P0JKA4</accession>
<protein>
    <recommendedName>
        <fullName evidence="3">RNA-binding protein Musashi homolog Rbp6</fullName>
    </recommendedName>
</protein>
<dbReference type="Proteomes" id="UP001152888">
    <property type="component" value="Unassembled WGS sequence"/>
</dbReference>
<sequence length="193" mass="18821">MVECKKAQPKEVMLPANLAKSRAAGRGAYDFMWSLGALPDGFPAAAYAAYATGRGYSGYPSFGLPYPTVMNNYQAAAAAAAQGFGPPPASPHAAAAAAAAAAGGRPTTGAAGGGFPAANSPGPTQASIEMYNGSAAAAAAAAAAAQAAADSGVGYVQAASPQPNTFPAIAVSRAPLNYSPGPLIPAAFTNGYH</sequence>
<evidence type="ECO:0008006" key="3">
    <source>
        <dbReference type="Google" id="ProtNLM"/>
    </source>
</evidence>
<dbReference type="EMBL" id="CAKOFQ010006652">
    <property type="protein sequence ID" value="CAH1953865.1"/>
    <property type="molecule type" value="Genomic_DNA"/>
</dbReference>
<name>A0A9P0JKA4_ACAOB</name>
<dbReference type="AlphaFoldDB" id="A0A9P0JKA4"/>
<organism evidence="1 2">
    <name type="scientific">Acanthoscelides obtectus</name>
    <name type="common">Bean weevil</name>
    <name type="synonym">Bruchus obtectus</name>
    <dbReference type="NCBI Taxonomy" id="200917"/>
    <lineage>
        <taxon>Eukaryota</taxon>
        <taxon>Metazoa</taxon>
        <taxon>Ecdysozoa</taxon>
        <taxon>Arthropoda</taxon>
        <taxon>Hexapoda</taxon>
        <taxon>Insecta</taxon>
        <taxon>Pterygota</taxon>
        <taxon>Neoptera</taxon>
        <taxon>Endopterygota</taxon>
        <taxon>Coleoptera</taxon>
        <taxon>Polyphaga</taxon>
        <taxon>Cucujiformia</taxon>
        <taxon>Chrysomeloidea</taxon>
        <taxon>Chrysomelidae</taxon>
        <taxon>Bruchinae</taxon>
        <taxon>Bruchini</taxon>
        <taxon>Acanthoscelides</taxon>
    </lineage>
</organism>
<reference evidence="1" key="1">
    <citation type="submission" date="2022-03" db="EMBL/GenBank/DDBJ databases">
        <authorList>
            <person name="Sayadi A."/>
        </authorList>
    </citation>
    <scope>NUCLEOTIDE SEQUENCE</scope>
</reference>
<proteinExistence type="predicted"/>
<keyword evidence="2" id="KW-1185">Reference proteome</keyword>
<comment type="caution">
    <text evidence="1">The sequence shown here is derived from an EMBL/GenBank/DDBJ whole genome shotgun (WGS) entry which is preliminary data.</text>
</comment>
<gene>
    <name evidence="1" type="ORF">ACAOBT_LOCUS259</name>
</gene>
<dbReference type="OrthoDB" id="1875751at2759"/>